<protein>
    <submittedName>
        <fullName evidence="2">CD48 antigen</fullName>
    </submittedName>
</protein>
<dbReference type="InterPro" id="IPR013783">
    <property type="entry name" value="Ig-like_fold"/>
</dbReference>
<comment type="caution">
    <text evidence="2">The sequence shown here is derived from an EMBL/GenBank/DDBJ whole genome shotgun (WGS) entry which is preliminary data.</text>
</comment>
<name>A0ABQ8LJ58_LABRO</name>
<reference evidence="2 3" key="1">
    <citation type="submission" date="2022-01" db="EMBL/GenBank/DDBJ databases">
        <title>A high-quality chromosome-level genome assembly of rohu carp, Labeo rohita.</title>
        <authorList>
            <person name="Arick M.A. II"/>
            <person name="Hsu C.-Y."/>
            <person name="Magbanua Z."/>
            <person name="Pechanova O."/>
            <person name="Grover C."/>
            <person name="Miller E."/>
            <person name="Thrash A."/>
            <person name="Ezzel L."/>
            <person name="Alam S."/>
            <person name="Benzie J."/>
            <person name="Hamilton M."/>
            <person name="Karsi A."/>
            <person name="Lawrence M.L."/>
            <person name="Peterson D.G."/>
        </authorList>
    </citation>
    <scope>NUCLEOTIDE SEQUENCE [LARGE SCALE GENOMIC DNA]</scope>
    <source>
        <strain evidence="3">BAU-BD-2019</strain>
        <tissue evidence="2">Blood</tissue>
    </source>
</reference>
<keyword evidence="3" id="KW-1185">Reference proteome</keyword>
<dbReference type="PANTHER" id="PTHR21063">
    <property type="entry name" value="LFA-3"/>
    <property type="match status" value="1"/>
</dbReference>
<dbReference type="InterPro" id="IPR013106">
    <property type="entry name" value="Ig_V-set"/>
</dbReference>
<evidence type="ECO:0000313" key="3">
    <source>
        <dbReference type="Proteomes" id="UP000830375"/>
    </source>
</evidence>
<proteinExistence type="predicted"/>
<feature type="domain" description="Immunoglobulin V-set" evidence="1">
    <location>
        <begin position="135"/>
        <end position="205"/>
    </location>
</feature>
<evidence type="ECO:0000259" key="1">
    <source>
        <dbReference type="Pfam" id="PF07686"/>
    </source>
</evidence>
<organism evidence="2 3">
    <name type="scientific">Labeo rohita</name>
    <name type="common">Indian major carp</name>
    <name type="synonym">Cyprinus rohita</name>
    <dbReference type="NCBI Taxonomy" id="84645"/>
    <lineage>
        <taxon>Eukaryota</taxon>
        <taxon>Metazoa</taxon>
        <taxon>Chordata</taxon>
        <taxon>Craniata</taxon>
        <taxon>Vertebrata</taxon>
        <taxon>Euteleostomi</taxon>
        <taxon>Actinopterygii</taxon>
        <taxon>Neopterygii</taxon>
        <taxon>Teleostei</taxon>
        <taxon>Ostariophysi</taxon>
        <taxon>Cypriniformes</taxon>
        <taxon>Cyprinidae</taxon>
        <taxon>Labeoninae</taxon>
        <taxon>Labeonini</taxon>
        <taxon>Labeo</taxon>
    </lineage>
</organism>
<dbReference type="Pfam" id="PF07686">
    <property type="entry name" value="V-set"/>
    <property type="match status" value="1"/>
</dbReference>
<dbReference type="SUPFAM" id="SSF48726">
    <property type="entry name" value="Immunoglobulin"/>
    <property type="match status" value="2"/>
</dbReference>
<evidence type="ECO:0000313" key="2">
    <source>
        <dbReference type="EMBL" id="KAI2650706.1"/>
    </source>
</evidence>
<dbReference type="EMBL" id="JACTAM010000022">
    <property type="protein sequence ID" value="KAI2650706.1"/>
    <property type="molecule type" value="Genomic_DNA"/>
</dbReference>
<dbReference type="Gene3D" id="2.60.40.10">
    <property type="entry name" value="Immunoglobulins"/>
    <property type="match status" value="2"/>
</dbReference>
<gene>
    <name evidence="2" type="ORF">H4Q32_000752</name>
</gene>
<accession>A0ABQ8LJ58</accession>
<dbReference type="Proteomes" id="UP000830375">
    <property type="component" value="Unassembled WGS sequence"/>
</dbReference>
<sequence>MEQKIVTYEYEPKVVQMGDPLILKTDAKVHTHVLIQWLHKNTLIATISGLTRKFSIYDEVLNGKFKDRLNLDKKTGSLTITNITTEHNGQYTLKIIKGCRVSFRFFGVTVYDTFKPVPVDKKKTISLPSDLTEINEDDVIQYFFGHSAEPIAQIYGKERPTYYNDERFTGRLKIDQTGSLTITDARTTDSGLYELHIFRSERKMAKLFSVTVSGK</sequence>
<dbReference type="PANTHER" id="PTHR21063:SF4">
    <property type="entry name" value="CD48 ANTIGEN-RELATED"/>
    <property type="match status" value="1"/>
</dbReference>
<dbReference type="InterPro" id="IPR036179">
    <property type="entry name" value="Ig-like_dom_sf"/>
</dbReference>